<evidence type="ECO:0000313" key="3">
    <source>
        <dbReference type="Proteomes" id="UP000273786"/>
    </source>
</evidence>
<reference evidence="2 3" key="1">
    <citation type="submission" date="2018-11" db="EMBL/GenBank/DDBJ databases">
        <title>the genome of Mesorhizobium tamadayense DSM 28320.</title>
        <authorList>
            <person name="Gao J."/>
        </authorList>
    </citation>
    <scope>NUCLEOTIDE SEQUENCE [LARGE SCALE GENOMIC DNA]</scope>
    <source>
        <strain evidence="2 3">DSM 28320</strain>
    </source>
</reference>
<proteinExistence type="predicted"/>
<protein>
    <submittedName>
        <fullName evidence="2">Uncharacterized protein</fullName>
    </submittedName>
</protein>
<name>A0A3P3G0U0_9HYPH</name>
<dbReference type="Proteomes" id="UP000273786">
    <property type="component" value="Unassembled WGS sequence"/>
</dbReference>
<gene>
    <name evidence="2" type="ORF">EH240_08460</name>
</gene>
<keyword evidence="3" id="KW-1185">Reference proteome</keyword>
<organism evidence="2 3">
    <name type="scientific">Mesorhizobium tamadayense</name>
    <dbReference type="NCBI Taxonomy" id="425306"/>
    <lineage>
        <taxon>Bacteria</taxon>
        <taxon>Pseudomonadati</taxon>
        <taxon>Pseudomonadota</taxon>
        <taxon>Alphaproteobacteria</taxon>
        <taxon>Hyphomicrobiales</taxon>
        <taxon>Phyllobacteriaceae</taxon>
        <taxon>Mesorhizobium</taxon>
    </lineage>
</organism>
<evidence type="ECO:0000313" key="2">
    <source>
        <dbReference type="EMBL" id="RRI04486.1"/>
    </source>
</evidence>
<dbReference type="EMBL" id="RQXT01000007">
    <property type="protein sequence ID" value="RRI04486.1"/>
    <property type="molecule type" value="Genomic_DNA"/>
</dbReference>
<accession>A0A3P3G0U0</accession>
<comment type="caution">
    <text evidence="2">The sequence shown here is derived from an EMBL/GenBank/DDBJ whole genome shotgun (WGS) entry which is preliminary data.</text>
</comment>
<dbReference type="AlphaFoldDB" id="A0A3P3G0U0"/>
<sequence>MPGRSRPVWHYPVCRRLVCRRNRFSRRWSRSETPAGQHPPLSCRTSPPQGGRSDVTPAFANHTSLK</sequence>
<feature type="region of interest" description="Disordered" evidence="1">
    <location>
        <begin position="25"/>
        <end position="66"/>
    </location>
</feature>
<evidence type="ECO:0000256" key="1">
    <source>
        <dbReference type="SAM" id="MobiDB-lite"/>
    </source>
</evidence>